<keyword evidence="3" id="KW-0472">Membrane</keyword>
<dbReference type="EMBL" id="JACJPW010000070">
    <property type="protein sequence ID" value="MBD2183996.1"/>
    <property type="molecule type" value="Genomic_DNA"/>
</dbReference>
<dbReference type="SUPFAM" id="SSF56112">
    <property type="entry name" value="Protein kinase-like (PK-like)"/>
    <property type="match status" value="1"/>
</dbReference>
<gene>
    <name evidence="5" type="ORF">H6G03_23500</name>
</gene>
<reference evidence="5" key="2">
    <citation type="submission" date="2020-08" db="EMBL/GenBank/DDBJ databases">
        <authorList>
            <person name="Chen M."/>
            <person name="Teng W."/>
            <person name="Zhao L."/>
            <person name="Hu C."/>
            <person name="Zhou Y."/>
            <person name="Han B."/>
            <person name="Song L."/>
            <person name="Shu W."/>
        </authorList>
    </citation>
    <scope>NUCLEOTIDE SEQUENCE</scope>
    <source>
        <strain evidence="5">FACHB-1375</strain>
    </source>
</reference>
<feature type="transmembrane region" description="Helical" evidence="3">
    <location>
        <begin position="350"/>
        <end position="378"/>
    </location>
</feature>
<protein>
    <submittedName>
        <fullName evidence="5">Serine/threonine protein kinase</fullName>
    </submittedName>
</protein>
<proteinExistence type="predicted"/>
<evidence type="ECO:0000313" key="6">
    <source>
        <dbReference type="Proteomes" id="UP000641646"/>
    </source>
</evidence>
<feature type="transmembrane region" description="Helical" evidence="3">
    <location>
        <begin position="307"/>
        <end position="338"/>
    </location>
</feature>
<keyword evidence="5" id="KW-0723">Serine/threonine-protein kinase</keyword>
<keyword evidence="5" id="KW-0808">Transferase</keyword>
<evidence type="ECO:0000313" key="5">
    <source>
        <dbReference type="EMBL" id="MBD2183996.1"/>
    </source>
</evidence>
<keyword evidence="5" id="KW-0418">Kinase</keyword>
<organism evidence="5 6">
    <name type="scientific">Aerosakkonema funiforme FACHB-1375</name>
    <dbReference type="NCBI Taxonomy" id="2949571"/>
    <lineage>
        <taxon>Bacteria</taxon>
        <taxon>Bacillati</taxon>
        <taxon>Cyanobacteriota</taxon>
        <taxon>Cyanophyceae</taxon>
        <taxon>Oscillatoriophycideae</taxon>
        <taxon>Aerosakkonematales</taxon>
        <taxon>Aerosakkonemataceae</taxon>
        <taxon>Aerosakkonema</taxon>
    </lineage>
</organism>
<keyword evidence="1" id="KW-0547">Nucleotide-binding</keyword>
<dbReference type="Proteomes" id="UP000641646">
    <property type="component" value="Unassembled WGS sequence"/>
</dbReference>
<evidence type="ECO:0000256" key="1">
    <source>
        <dbReference type="ARBA" id="ARBA00022741"/>
    </source>
</evidence>
<accession>A0A926ZKH1</accession>
<keyword evidence="6" id="KW-1185">Reference proteome</keyword>
<dbReference type="InterPro" id="IPR008271">
    <property type="entry name" value="Ser/Thr_kinase_AS"/>
</dbReference>
<dbReference type="SMART" id="SM00220">
    <property type="entry name" value="S_TKc"/>
    <property type="match status" value="1"/>
</dbReference>
<dbReference type="Pfam" id="PF00069">
    <property type="entry name" value="Pkinase"/>
    <property type="match status" value="1"/>
</dbReference>
<dbReference type="PROSITE" id="PS50011">
    <property type="entry name" value="PROTEIN_KINASE_DOM"/>
    <property type="match status" value="1"/>
</dbReference>
<dbReference type="AlphaFoldDB" id="A0A926ZKH1"/>
<keyword evidence="3" id="KW-1133">Transmembrane helix</keyword>
<sequence>MFESGQILQERYQLQEQLGHTGAGRHTWLALDLHSPPPHEQAIVKLLAFSPQMQWEELKLFEREAKILQNLNHPCIPRYRDYFSLDRQAGGGLPWFALVQDYIPGVTLQTLLDKRHTFSEDEVRQIAAEVLDILIYLHELNPPVLHRDIKPSNLILAENKQVYLVDFGAVQEKAAVTGMTFTVVGTCGYTPIEQFWGRSVPASDLYALGATLIHLLTGTVPTDLPHQDSRIQFADRVNITPSFGRWIHKLTEPAVEKRFPFAREALQTLASGLVPVNPHKIRQPRETLQRRESSAKLAKSSQVRANAIVLSGGLGLILLGGCFTIGIMTTLFFGYSGISAAILNAPAVKIFIFTLYVLAFACFGGAASLITIALGGFLKIIKDRRN</sequence>
<evidence type="ECO:0000256" key="3">
    <source>
        <dbReference type="SAM" id="Phobius"/>
    </source>
</evidence>
<keyword evidence="3" id="KW-0812">Transmembrane</keyword>
<dbReference type="GO" id="GO:0004674">
    <property type="term" value="F:protein serine/threonine kinase activity"/>
    <property type="evidence" value="ECO:0007669"/>
    <property type="project" value="UniProtKB-KW"/>
</dbReference>
<dbReference type="PANTHER" id="PTHR24363:SF7">
    <property type="entry name" value="SERINE_THREONINE-PROTEIN KINASE-LIKE PROTEIN E"/>
    <property type="match status" value="1"/>
</dbReference>
<evidence type="ECO:0000256" key="2">
    <source>
        <dbReference type="ARBA" id="ARBA00022840"/>
    </source>
</evidence>
<dbReference type="InterPro" id="IPR011009">
    <property type="entry name" value="Kinase-like_dom_sf"/>
</dbReference>
<dbReference type="InterPro" id="IPR000719">
    <property type="entry name" value="Prot_kinase_dom"/>
</dbReference>
<dbReference type="PANTHER" id="PTHR24363">
    <property type="entry name" value="SERINE/THREONINE PROTEIN KINASE"/>
    <property type="match status" value="1"/>
</dbReference>
<dbReference type="CDD" id="cd14014">
    <property type="entry name" value="STKc_PknB_like"/>
    <property type="match status" value="1"/>
</dbReference>
<reference evidence="5" key="1">
    <citation type="journal article" date="2015" name="ISME J.">
        <title>Draft Genome Sequence of Streptomyces incarnatus NRRL8089, which Produces the Nucleoside Antibiotic Sinefungin.</title>
        <authorList>
            <person name="Oshima K."/>
            <person name="Hattori M."/>
            <person name="Shimizu H."/>
            <person name="Fukuda K."/>
            <person name="Nemoto M."/>
            <person name="Inagaki K."/>
            <person name="Tamura T."/>
        </authorList>
    </citation>
    <scope>NUCLEOTIDE SEQUENCE</scope>
    <source>
        <strain evidence="5">FACHB-1375</strain>
    </source>
</reference>
<feature type="domain" description="Protein kinase" evidence="4">
    <location>
        <begin position="12"/>
        <end position="297"/>
    </location>
</feature>
<dbReference type="Gene3D" id="1.10.510.10">
    <property type="entry name" value="Transferase(Phosphotransferase) domain 1"/>
    <property type="match status" value="1"/>
</dbReference>
<dbReference type="PROSITE" id="PS00108">
    <property type="entry name" value="PROTEIN_KINASE_ST"/>
    <property type="match status" value="1"/>
</dbReference>
<evidence type="ECO:0000259" key="4">
    <source>
        <dbReference type="PROSITE" id="PS50011"/>
    </source>
</evidence>
<keyword evidence="2" id="KW-0067">ATP-binding</keyword>
<name>A0A926ZKH1_9CYAN</name>
<dbReference type="GO" id="GO:0005524">
    <property type="term" value="F:ATP binding"/>
    <property type="evidence" value="ECO:0007669"/>
    <property type="project" value="UniProtKB-KW"/>
</dbReference>
<comment type="caution">
    <text evidence="5">The sequence shown here is derived from an EMBL/GenBank/DDBJ whole genome shotgun (WGS) entry which is preliminary data.</text>
</comment>